<feature type="compositionally biased region" description="Low complexity" evidence="8">
    <location>
        <begin position="750"/>
        <end position="767"/>
    </location>
</feature>
<feature type="compositionally biased region" description="Low complexity" evidence="8">
    <location>
        <begin position="622"/>
        <end position="631"/>
    </location>
</feature>
<feature type="compositionally biased region" description="Low complexity" evidence="8">
    <location>
        <begin position="20"/>
        <end position="35"/>
    </location>
</feature>
<evidence type="ECO:0000313" key="10">
    <source>
        <dbReference type="EMBL" id="EJT51593.1"/>
    </source>
</evidence>
<dbReference type="HOGENOM" id="CLU_238277_0_0_1"/>
<feature type="region of interest" description="Disordered" evidence="8">
    <location>
        <begin position="984"/>
        <end position="1114"/>
    </location>
</feature>
<feature type="compositionally biased region" description="Polar residues" evidence="8">
    <location>
        <begin position="310"/>
        <end position="329"/>
    </location>
</feature>
<dbReference type="InterPro" id="IPR000719">
    <property type="entry name" value="Prot_kinase_dom"/>
</dbReference>
<dbReference type="Gene3D" id="3.30.200.20">
    <property type="entry name" value="Phosphorylase Kinase, domain 1"/>
    <property type="match status" value="1"/>
</dbReference>
<reference evidence="10 11" key="1">
    <citation type="journal article" date="2012" name="Eukaryot. Cell">
        <title>Draft genome sequence of CBS 2479, the standard type strain of Trichosporon asahii.</title>
        <authorList>
            <person name="Yang R.Y."/>
            <person name="Li H.T."/>
            <person name="Zhu H."/>
            <person name="Zhou G.P."/>
            <person name="Wang M."/>
            <person name="Wang L."/>
        </authorList>
    </citation>
    <scope>NUCLEOTIDE SEQUENCE [LARGE SCALE GENOMIC DNA]</scope>
    <source>
        <strain evidence="11">ATCC 90039 / CBS 2479 / JCM 2466 / KCTC 7840 / NCYC 2677 / UAMH 7654</strain>
    </source>
</reference>
<comment type="similarity">
    <text evidence="1">Belongs to the protein kinase superfamily. STE Ser/Thr protein kinase family. MAP kinase kinase kinase subfamily.</text>
</comment>
<feature type="compositionally biased region" description="Low complexity" evidence="8">
    <location>
        <begin position="142"/>
        <end position="159"/>
    </location>
</feature>
<feature type="compositionally biased region" description="Pro residues" evidence="8">
    <location>
        <begin position="946"/>
        <end position="955"/>
    </location>
</feature>
<evidence type="ECO:0000256" key="3">
    <source>
        <dbReference type="ARBA" id="ARBA00022679"/>
    </source>
</evidence>
<dbReference type="Proteomes" id="UP000002748">
    <property type="component" value="Unassembled WGS sequence"/>
</dbReference>
<proteinExistence type="inferred from homology"/>
<evidence type="ECO:0000313" key="11">
    <source>
        <dbReference type="Proteomes" id="UP000002748"/>
    </source>
</evidence>
<feature type="region of interest" description="Disordered" evidence="8">
    <location>
        <begin position="822"/>
        <end position="851"/>
    </location>
</feature>
<feature type="region of interest" description="Disordered" evidence="8">
    <location>
        <begin position="1609"/>
        <end position="1629"/>
    </location>
</feature>
<feature type="compositionally biased region" description="Polar residues" evidence="8">
    <location>
        <begin position="177"/>
        <end position="187"/>
    </location>
</feature>
<comment type="caution">
    <text evidence="10">The sequence shown here is derived from an EMBL/GenBank/DDBJ whole genome shotgun (WGS) entry which is preliminary data.</text>
</comment>
<evidence type="ECO:0000259" key="9">
    <source>
        <dbReference type="PROSITE" id="PS50011"/>
    </source>
</evidence>
<dbReference type="Gene3D" id="1.10.510.10">
    <property type="entry name" value="Transferase(Phosphotransferase) domain 1"/>
    <property type="match status" value="1"/>
</dbReference>
<dbReference type="GO" id="GO:0000196">
    <property type="term" value="P:cell integrity MAPK cascade"/>
    <property type="evidence" value="ECO:0007669"/>
    <property type="project" value="UniProtKB-ARBA"/>
</dbReference>
<feature type="binding site" evidence="7">
    <location>
        <position position="1452"/>
    </location>
    <ligand>
        <name>ATP</name>
        <dbReference type="ChEBI" id="CHEBI:30616"/>
    </ligand>
</feature>
<dbReference type="GeneID" id="25990693"/>
<dbReference type="FunFam" id="3.30.200.20:FF:000387">
    <property type="entry name" value="Serine/threonine-protein kinase STE11"/>
    <property type="match status" value="1"/>
</dbReference>
<dbReference type="InterPro" id="IPR011009">
    <property type="entry name" value="Kinase-like_dom_sf"/>
</dbReference>
<feature type="compositionally biased region" description="Polar residues" evidence="8">
    <location>
        <begin position="659"/>
        <end position="684"/>
    </location>
</feature>
<evidence type="ECO:0000256" key="8">
    <source>
        <dbReference type="SAM" id="MobiDB-lite"/>
    </source>
</evidence>
<feature type="region of interest" description="Disordered" evidence="8">
    <location>
        <begin position="915"/>
        <end position="963"/>
    </location>
</feature>
<gene>
    <name evidence="10" type="ORF">A1Q1_07181</name>
</gene>
<keyword evidence="3" id="KW-0808">Transferase</keyword>
<evidence type="ECO:0000256" key="6">
    <source>
        <dbReference type="ARBA" id="ARBA00022840"/>
    </source>
</evidence>
<keyword evidence="4 7" id="KW-0547">Nucleotide-binding</keyword>
<feature type="compositionally biased region" description="Polar residues" evidence="8">
    <location>
        <begin position="1020"/>
        <end position="1036"/>
    </location>
</feature>
<evidence type="ECO:0000256" key="7">
    <source>
        <dbReference type="PROSITE-ProRule" id="PRU10141"/>
    </source>
</evidence>
<dbReference type="OrthoDB" id="266718at2759"/>
<feature type="compositionally biased region" description="Basic and acidic residues" evidence="8">
    <location>
        <begin position="822"/>
        <end position="838"/>
    </location>
</feature>
<feature type="compositionally biased region" description="Polar residues" evidence="8">
    <location>
        <begin position="1"/>
        <end position="19"/>
    </location>
</feature>
<evidence type="ECO:0000256" key="4">
    <source>
        <dbReference type="ARBA" id="ARBA00022741"/>
    </source>
</evidence>
<feature type="compositionally biased region" description="Basic and acidic residues" evidence="8">
    <location>
        <begin position="933"/>
        <end position="942"/>
    </location>
</feature>
<name>J5RAN5_TRIAS</name>
<dbReference type="PROSITE" id="PS00108">
    <property type="entry name" value="PROTEIN_KINASE_ST"/>
    <property type="match status" value="1"/>
</dbReference>
<accession>J5RAN5</accession>
<keyword evidence="6 7" id="KW-0067">ATP-binding</keyword>
<dbReference type="Pfam" id="PF00069">
    <property type="entry name" value="Pkinase"/>
    <property type="match status" value="1"/>
</dbReference>
<feature type="compositionally biased region" description="Polar residues" evidence="8">
    <location>
        <begin position="1068"/>
        <end position="1082"/>
    </location>
</feature>
<dbReference type="PANTHER" id="PTHR11584">
    <property type="entry name" value="SERINE/THREONINE PROTEIN KINASE"/>
    <property type="match status" value="1"/>
</dbReference>
<keyword evidence="2" id="KW-0723">Serine/threonine-protein kinase</keyword>
<dbReference type="EMBL" id="ALBS01000050">
    <property type="protein sequence ID" value="EJT51593.1"/>
    <property type="molecule type" value="Genomic_DNA"/>
</dbReference>
<feature type="domain" description="Protein kinase" evidence="9">
    <location>
        <begin position="1423"/>
        <end position="1715"/>
    </location>
</feature>
<dbReference type="PROSITE" id="PS50011">
    <property type="entry name" value="PROTEIN_KINASE_DOM"/>
    <property type="match status" value="1"/>
</dbReference>
<feature type="compositionally biased region" description="Low complexity" evidence="8">
    <location>
        <begin position="1263"/>
        <end position="1278"/>
    </location>
</feature>
<organism evidence="10 11">
    <name type="scientific">Trichosporon asahii var. asahii (strain ATCC 90039 / CBS 2479 / JCM 2466 / KCTC 7840 / NBRC 103889/ NCYC 2677 / UAMH 7654)</name>
    <name type="common">Yeast</name>
    <dbReference type="NCBI Taxonomy" id="1186058"/>
    <lineage>
        <taxon>Eukaryota</taxon>
        <taxon>Fungi</taxon>
        <taxon>Dikarya</taxon>
        <taxon>Basidiomycota</taxon>
        <taxon>Agaricomycotina</taxon>
        <taxon>Tremellomycetes</taxon>
        <taxon>Trichosporonales</taxon>
        <taxon>Trichosporonaceae</taxon>
        <taxon>Trichosporon</taxon>
    </lineage>
</organism>
<feature type="compositionally biased region" description="Pro residues" evidence="8">
    <location>
        <begin position="338"/>
        <end position="348"/>
    </location>
</feature>
<dbReference type="KEGG" id="tasa:A1Q1_07181"/>
<feature type="compositionally biased region" description="Basic and acidic residues" evidence="8">
    <location>
        <begin position="1091"/>
        <end position="1114"/>
    </location>
</feature>
<feature type="region of interest" description="Disordered" evidence="8">
    <location>
        <begin position="574"/>
        <end position="774"/>
    </location>
</feature>
<feature type="compositionally biased region" description="Pro residues" evidence="8">
    <location>
        <begin position="449"/>
        <end position="459"/>
    </location>
</feature>
<feature type="region of interest" description="Disordered" evidence="8">
    <location>
        <begin position="1179"/>
        <end position="1225"/>
    </location>
</feature>
<feature type="region of interest" description="Disordered" evidence="8">
    <location>
        <begin position="1263"/>
        <end position="1286"/>
    </location>
</feature>
<dbReference type="PANTHER" id="PTHR11584:SF369">
    <property type="entry name" value="MITOGEN-ACTIVATED PROTEIN KINASE KINASE KINASE 19-RELATED"/>
    <property type="match status" value="1"/>
</dbReference>
<dbReference type="GO" id="GO:0004709">
    <property type="term" value="F:MAP kinase kinase kinase activity"/>
    <property type="evidence" value="ECO:0007669"/>
    <property type="project" value="UniProtKB-ARBA"/>
</dbReference>
<dbReference type="VEuPathDB" id="FungiDB:A1Q1_07181"/>
<feature type="compositionally biased region" description="Polar residues" evidence="8">
    <location>
        <begin position="222"/>
        <end position="236"/>
    </location>
</feature>
<feature type="compositionally biased region" description="Pro residues" evidence="8">
    <location>
        <begin position="1042"/>
        <end position="1055"/>
    </location>
</feature>
<evidence type="ECO:0000256" key="1">
    <source>
        <dbReference type="ARBA" id="ARBA00006529"/>
    </source>
</evidence>
<feature type="compositionally biased region" description="Polar residues" evidence="8">
    <location>
        <begin position="67"/>
        <end position="114"/>
    </location>
</feature>
<feature type="region of interest" description="Disordered" evidence="8">
    <location>
        <begin position="1"/>
        <end position="368"/>
    </location>
</feature>
<feature type="compositionally biased region" description="Low complexity" evidence="8">
    <location>
        <begin position="1615"/>
        <end position="1624"/>
    </location>
</feature>
<dbReference type="PROSITE" id="PS00107">
    <property type="entry name" value="PROTEIN_KINASE_ATP"/>
    <property type="match status" value="1"/>
</dbReference>
<dbReference type="InterPro" id="IPR017441">
    <property type="entry name" value="Protein_kinase_ATP_BS"/>
</dbReference>
<dbReference type="FunFam" id="1.10.510.10:FF:000182">
    <property type="entry name" value="MAP kinase kinase kinase mkh1"/>
    <property type="match status" value="1"/>
</dbReference>
<evidence type="ECO:0000256" key="2">
    <source>
        <dbReference type="ARBA" id="ARBA00022527"/>
    </source>
</evidence>
<keyword evidence="5 10" id="KW-0418">Kinase</keyword>
<feature type="compositionally biased region" description="Acidic residues" evidence="8">
    <location>
        <begin position="1211"/>
        <end position="1221"/>
    </location>
</feature>
<protein>
    <submittedName>
        <fullName evidence="10">Map kinase kinase kinase mkh1</fullName>
    </submittedName>
</protein>
<dbReference type="SUPFAM" id="SSF56112">
    <property type="entry name" value="Protein kinase-like (PK-like)"/>
    <property type="match status" value="1"/>
</dbReference>
<dbReference type="GO" id="GO:0005524">
    <property type="term" value="F:ATP binding"/>
    <property type="evidence" value="ECO:0007669"/>
    <property type="project" value="UniProtKB-UniRule"/>
</dbReference>
<dbReference type="SMART" id="SM00220">
    <property type="entry name" value="S_TKc"/>
    <property type="match status" value="1"/>
</dbReference>
<feature type="region of interest" description="Disordered" evidence="8">
    <location>
        <begin position="867"/>
        <end position="897"/>
    </location>
</feature>
<sequence>MKNRPPTLTVSTQGLQSPSASLPPGALGPTAPGSLRSRPLGARRRQPLNAGLFIANPDSSDEDDSAVNGTPSSQTNAAAPSHSSGGSTHQVSPQRSFRSSSPTTRNSPQHSSPHASPVGQAGTIGRNASAATPLPPIPPQQSGSTGSNSLPSASSSVSPGAPPTMNTTSRPLPILNAPNTRPSSSNPHHVGASNPILSLGPLGSPLLSAFPLPSPSGHEMASSLSQNSTCNGSTGHAPSSASSSRPMPPQPPPQPERHRDFSQKPRAFTTPTMERERGTIGDARVNSIYREQPGSPNRALPPLPPMKAQSVPSPTAGQLNQLHGSSPSNHPGHFHPPHLFPPTPPTPAGPSLTRVSSPDDALHVPDRRQRSNSMFKVLLQVTTDNEQFSIVDITGVHTAEAIRERIFSKVGYSILLCSLTCTSFVLRSILVDANGSSPSNHPGHFHPPHLFPPTPPTPAGPSLTRVSSPDDALHVPDRRQRSNSMFKVLLQVTTDNEQFSIVDITGVHTAEAIRERIFSKLRFRDDDYPTLSLFRTSIGESPEPTPIANPSLLHLCQSLGDSQASLKFLVVQTGAPRSSSSMVPPPSASTEYSTRGPPAIVTDMPAPPYTPDPHSSGHSKDGSLSSASGASMDRRQGSFHSMSDAEELPFYGTRGMRQPTLSTSSASPIGSNVSRPSLHTNSSLGAAPVRVGSVSTPDLTRDPHDDEYGMTLPAYPANESRDMGATIRASTSSTPQPPPAVTAFPSDHAGPSGSASPSRSYSTASTSLDIPNIPGLDRATLDAMDEETKALVIALAQEEQQVVTRRQEQELADAELALRTQQTEREHWQQEQERRQSEFDQVAADAAEAQQERLLEEQRHERMLEEQRHERMLEEQRQLEEERRTSLSRDNEADRAHSVAIERQMRRHMYQNQMATPGDYHSLPGPSAPIPYDARRPSDSQAERPWVPPYTPSSPPEQNGHIYGRAPSYEAAVAQTPHVNEAGVRRTSNNMPPYAHHAASVPQPTDPRATSRQGRYATYGPTTAPSARHNSGSTPISVEFPSPHPSWPDPSPPISTSPDASSVRRPSEAQTSPPVNGQTHQGSYFPPRAGSDPRPRVPRHDVTPRRMYSSDHYGREIELSDSVSASGTVTSDAATIMPSEGTARPEDWQHRLDNMIGHHNGATRNPQSVLSSPDEATLFVPATRPQLTVNTTRAPARNRSPMPAQYSADSSDSESNNDEEGREWRQRSVNALRKGGWRPDPEQLYDNLQDFFPKIDLDKPIVDPVVSSTPSTPNSESPRNTFEMQRRPETPEMVSAAVHAMSGRSGSSSARDEPQRVNPVRGAISAATAAIGGAFNRAENRKSIRNVAEHKKKSLQRNRERDAQVDHDQVILANQAEERRIKRSSSMWGHRVVEVTPSRMSEILPATIPESPSGDGKPQTLNWVKGGLIGRGSYGRVYHALNVTTGDVMAVKQVEIPRTERDKNDNRHQTMVEALRKEQGLLQNLYHPNVVAYLGFEEGTKYLSIFLEYVPGGTIGSIYRTPDHGRFEENLIKFFTGQILQGLEYLHSNNVQHRDLKSDNILVDANGVCKISDFGISKRTSENAYESNLNTSMQGSVFWMAPEVMMKDQSRDASRGSGRSSSGSGREDNTYSAKADIWSLGCVVVEMWTGQRPWGTMQMLPVMYASTLGHDTPSIPPEILETMSPTAVQFLYSKCLCWESKGRPTAAELLSDPFVTERDSTWTWHNSRIGRSVAQKGLETYRNASYSTNGRAARK</sequence>
<dbReference type="RefSeq" id="XP_014182892.1">
    <property type="nucleotide sequence ID" value="XM_014327417.1"/>
</dbReference>
<feature type="compositionally biased region" description="Low complexity" evidence="8">
    <location>
        <begin position="193"/>
        <end position="217"/>
    </location>
</feature>
<evidence type="ECO:0000256" key="5">
    <source>
        <dbReference type="ARBA" id="ARBA00022777"/>
    </source>
</evidence>
<feature type="region of interest" description="Disordered" evidence="8">
    <location>
        <begin position="436"/>
        <end position="477"/>
    </location>
</feature>
<dbReference type="InterPro" id="IPR008271">
    <property type="entry name" value="Ser/Thr_kinase_AS"/>
</dbReference>